<dbReference type="PROSITE" id="PS51635">
    <property type="entry name" value="PNPLA"/>
    <property type="match status" value="1"/>
</dbReference>
<keyword evidence="6" id="KW-1185">Reference proteome</keyword>
<feature type="short sequence motif" description="DGA/G" evidence="2">
    <location>
        <begin position="267"/>
        <end position="269"/>
    </location>
</feature>
<evidence type="ECO:0000256" key="2">
    <source>
        <dbReference type="PROSITE-ProRule" id="PRU01161"/>
    </source>
</evidence>
<comment type="caution">
    <text evidence="5">The sequence shown here is derived from an EMBL/GenBank/DDBJ whole genome shotgun (WGS) entry which is preliminary data.</text>
</comment>
<evidence type="ECO:0000313" key="5">
    <source>
        <dbReference type="EMBL" id="MEV4927259.1"/>
    </source>
</evidence>
<dbReference type="InterPro" id="IPR002641">
    <property type="entry name" value="PNPLA_dom"/>
</dbReference>
<dbReference type="InterPro" id="IPR024282">
    <property type="entry name" value="DUF3376"/>
</dbReference>
<keyword evidence="3" id="KW-0472">Membrane</keyword>
<name>A0ABV3J3I6_9ACTN</name>
<dbReference type="NCBIfam" id="TIGR03607">
    <property type="entry name" value="patatin-like protein"/>
    <property type="match status" value="1"/>
</dbReference>
<keyword evidence="2" id="KW-0442">Lipid degradation</keyword>
<dbReference type="Pfam" id="PF11856">
    <property type="entry name" value="DUF3376"/>
    <property type="match status" value="1"/>
</dbReference>
<organism evidence="5 6">
    <name type="scientific">Streptomyces roseoverticillatus</name>
    <dbReference type="NCBI Taxonomy" id="66429"/>
    <lineage>
        <taxon>Bacteria</taxon>
        <taxon>Bacillati</taxon>
        <taxon>Actinomycetota</taxon>
        <taxon>Actinomycetes</taxon>
        <taxon>Kitasatosporales</taxon>
        <taxon>Streptomycetaceae</taxon>
        <taxon>Streptomyces</taxon>
    </lineage>
</organism>
<dbReference type="RefSeq" id="WP_366090448.1">
    <property type="nucleotide sequence ID" value="NZ_JBFASG010000047.1"/>
</dbReference>
<dbReference type="Pfam" id="PF01734">
    <property type="entry name" value="Patatin"/>
    <property type="match status" value="1"/>
</dbReference>
<keyword evidence="3" id="KW-1133">Transmembrane helix</keyword>
<dbReference type="Proteomes" id="UP001552479">
    <property type="component" value="Unassembled WGS sequence"/>
</dbReference>
<dbReference type="Gene3D" id="3.40.1090.10">
    <property type="entry name" value="Cytosolic phospholipase A2 catalytic domain"/>
    <property type="match status" value="2"/>
</dbReference>
<keyword evidence="1 2" id="KW-0443">Lipid metabolism</keyword>
<accession>A0ABV3J3I6</accession>
<evidence type="ECO:0000313" key="6">
    <source>
        <dbReference type="Proteomes" id="UP001552479"/>
    </source>
</evidence>
<evidence type="ECO:0000256" key="3">
    <source>
        <dbReference type="SAM" id="Phobius"/>
    </source>
</evidence>
<dbReference type="SUPFAM" id="SSF52151">
    <property type="entry name" value="FabD/lysophospholipase-like"/>
    <property type="match status" value="1"/>
</dbReference>
<keyword evidence="2" id="KW-0378">Hydrolase</keyword>
<keyword evidence="3" id="KW-0812">Transmembrane</keyword>
<feature type="short sequence motif" description="GXSXG" evidence="2">
    <location>
        <begin position="81"/>
        <end position="85"/>
    </location>
</feature>
<gene>
    <name evidence="5" type="ORF">AB0L03_31375</name>
</gene>
<feature type="domain" description="PNPLA" evidence="4">
    <location>
        <begin position="19"/>
        <end position="280"/>
    </location>
</feature>
<dbReference type="InterPro" id="IPR016035">
    <property type="entry name" value="Acyl_Trfase/lysoPLipase"/>
</dbReference>
<sequence>MPITSTLRGGDAKEIRLALVLNGGVSLAVWMGGVTHELDLLCRATGPEPPGEQITCSEKRVLDIWREVAARVRVVIDIVSGTSAGGLNGMLLATAIGRGTKLPYLRRVWEESAALDKLLATPSRQSLLDGGFFTEKITEELKKICGGSNQSAEPVSLFMTATALDGRARSYTDSFGVPFEVRDHRRVYHFEHDEDAEAYRKLGDETWGFVNDWRPDFGSGNNEALAQAARASASFPVAFPPVNEYPMMAFRQHPSSVFDDPASCVIDGGVLNNAPFGPVLESISKRRLDKPVRRVVVYVVPSAGRTAQERVARSSCGDISFVTAALNAVQYPRETDFRTGTQDLSTRLGTSIRDSQQELFTRMYRQRAETALPEKSLQHYVRESASHLFDEYRLNRAAAVLWETRKRLADASTVTSLMAMPEADAEALGRILAKNPSYSPRRGDRRQLYDADLEEWAWGLIPAQRICEILSNHLHACLDFDSIRSDEKKAQSLIEGAAEVRQQLRRVIAVTDAVRRQLRAEHEPGAYLSHADLSDLINTVFAQLSVPARIGEIVKTAGNRYAKALELAGLSDGVPPDKLRQEVIHDCLAVEVVTGAYAPPSKVVEPPTPPFEFLRLGPDTISPLFNETRFADLGERKLYGIRFQHFGAFIDQEWRRSDFTWGRLDAAHHLLSLLLPDPEERRAQEIKLHKAILEAEAPTPEASHAWMEHHLNKLKGTDKQLIETPEGRKSLKGTIESVLALLGNPPTDGATGITLAAGSSWRKVLQYTRPAIARESNRLERGDKRLVRWLTAYLRRRTWRAYDWVWQQDDRDLGEIPQAFHKAVLPQLILIGVTVGLIGAAVGAAITACLLLRYR</sequence>
<evidence type="ECO:0000256" key="1">
    <source>
        <dbReference type="ARBA" id="ARBA00023098"/>
    </source>
</evidence>
<reference evidence="5 6" key="1">
    <citation type="submission" date="2024-06" db="EMBL/GenBank/DDBJ databases">
        <title>The Natural Products Discovery Center: Release of the First 8490 Sequenced Strains for Exploring Actinobacteria Biosynthetic Diversity.</title>
        <authorList>
            <person name="Kalkreuter E."/>
            <person name="Kautsar S.A."/>
            <person name="Yang D."/>
            <person name="Bader C.D."/>
            <person name="Teijaro C.N."/>
            <person name="Fluegel L."/>
            <person name="Davis C.M."/>
            <person name="Simpson J.R."/>
            <person name="Lauterbach L."/>
            <person name="Steele A.D."/>
            <person name="Gui C."/>
            <person name="Meng S."/>
            <person name="Li G."/>
            <person name="Viehrig K."/>
            <person name="Ye F."/>
            <person name="Su P."/>
            <person name="Kiefer A.F."/>
            <person name="Nichols A."/>
            <person name="Cepeda A.J."/>
            <person name="Yan W."/>
            <person name="Fan B."/>
            <person name="Jiang Y."/>
            <person name="Adhikari A."/>
            <person name="Zheng C.-J."/>
            <person name="Schuster L."/>
            <person name="Cowan T.M."/>
            <person name="Smanski M.J."/>
            <person name="Chevrette M.G."/>
            <person name="De Carvalho L.P.S."/>
            <person name="Shen B."/>
        </authorList>
    </citation>
    <scope>NUCLEOTIDE SEQUENCE [LARGE SCALE GENOMIC DNA]</scope>
    <source>
        <strain evidence="5 6">NPDC053791</strain>
    </source>
</reference>
<protein>
    <submittedName>
        <fullName evidence="5">Patatin-like protein</fullName>
    </submittedName>
</protein>
<feature type="active site" description="Proton acceptor" evidence="2">
    <location>
        <position position="267"/>
    </location>
</feature>
<feature type="transmembrane region" description="Helical" evidence="3">
    <location>
        <begin position="828"/>
        <end position="852"/>
    </location>
</feature>
<proteinExistence type="predicted"/>
<comment type="caution">
    <text evidence="2">Lacks conserved residue(s) required for the propagation of feature annotation.</text>
</comment>
<dbReference type="EMBL" id="JBFASG010000047">
    <property type="protein sequence ID" value="MEV4927259.1"/>
    <property type="molecule type" value="Genomic_DNA"/>
</dbReference>
<dbReference type="InterPro" id="IPR019894">
    <property type="entry name" value="Patatin-related_protein"/>
</dbReference>
<feature type="active site" description="Nucleophile" evidence="2">
    <location>
        <position position="83"/>
    </location>
</feature>
<evidence type="ECO:0000259" key="4">
    <source>
        <dbReference type="PROSITE" id="PS51635"/>
    </source>
</evidence>